<keyword evidence="9" id="KW-1185">Reference proteome</keyword>
<comment type="catalytic activity">
    <reaction evidence="1 5">
        <text>uridine(55) in tRNA = pseudouridine(55) in tRNA</text>
        <dbReference type="Rhea" id="RHEA:42532"/>
        <dbReference type="Rhea" id="RHEA-COMP:10101"/>
        <dbReference type="Rhea" id="RHEA-COMP:10102"/>
        <dbReference type="ChEBI" id="CHEBI:65314"/>
        <dbReference type="ChEBI" id="CHEBI:65315"/>
        <dbReference type="EC" id="5.4.99.25"/>
    </reaction>
</comment>
<evidence type="ECO:0000256" key="1">
    <source>
        <dbReference type="ARBA" id="ARBA00000385"/>
    </source>
</evidence>
<evidence type="ECO:0000256" key="4">
    <source>
        <dbReference type="ARBA" id="ARBA00023235"/>
    </source>
</evidence>
<evidence type="ECO:0000313" key="8">
    <source>
        <dbReference type="EMBL" id="TQE94164.1"/>
    </source>
</evidence>
<dbReference type="GO" id="GO:0031119">
    <property type="term" value="P:tRNA pseudouridine synthesis"/>
    <property type="evidence" value="ECO:0007669"/>
    <property type="project" value="UniProtKB-UniRule"/>
</dbReference>
<comment type="similarity">
    <text evidence="2 5">Belongs to the pseudouridine synthase TruB family. Type 1 subfamily.</text>
</comment>
<comment type="function">
    <text evidence="5">Responsible for synthesis of pseudouridine from uracil-55 in the psi GC loop of transfer RNAs.</text>
</comment>
<dbReference type="InterPro" id="IPR020103">
    <property type="entry name" value="PsdUridine_synth_cat_dom_sf"/>
</dbReference>
<dbReference type="GO" id="GO:1990481">
    <property type="term" value="P:mRNA pseudouridine synthesis"/>
    <property type="evidence" value="ECO:0007669"/>
    <property type="project" value="TreeGrafter"/>
</dbReference>
<dbReference type="Proteomes" id="UP000317371">
    <property type="component" value="Unassembled WGS sequence"/>
</dbReference>
<keyword evidence="4 5" id="KW-0413">Isomerase</keyword>
<dbReference type="HAMAP" id="MF_01080">
    <property type="entry name" value="TruB_bact"/>
    <property type="match status" value="1"/>
</dbReference>
<dbReference type="Pfam" id="PF16198">
    <property type="entry name" value="TruB_C_2"/>
    <property type="match status" value="1"/>
</dbReference>
<organism evidence="8 9">
    <name type="scientific">Litorilinea aerophila</name>
    <dbReference type="NCBI Taxonomy" id="1204385"/>
    <lineage>
        <taxon>Bacteria</taxon>
        <taxon>Bacillati</taxon>
        <taxon>Chloroflexota</taxon>
        <taxon>Caldilineae</taxon>
        <taxon>Caldilineales</taxon>
        <taxon>Caldilineaceae</taxon>
        <taxon>Litorilinea</taxon>
    </lineage>
</organism>
<evidence type="ECO:0000313" key="9">
    <source>
        <dbReference type="Proteomes" id="UP000317371"/>
    </source>
</evidence>
<dbReference type="PANTHER" id="PTHR13767:SF2">
    <property type="entry name" value="PSEUDOURIDYLATE SYNTHASE TRUB1"/>
    <property type="match status" value="1"/>
</dbReference>
<feature type="domain" description="tRNA pseudouridylate synthase B C-terminal" evidence="7">
    <location>
        <begin position="189"/>
        <end position="246"/>
    </location>
</feature>
<protein>
    <recommendedName>
        <fullName evidence="5">tRNA pseudouridine synthase B</fullName>
        <ecNumber evidence="5">5.4.99.25</ecNumber>
    </recommendedName>
    <alternativeName>
        <fullName evidence="5">tRNA pseudouridine(55) synthase</fullName>
        <shortName evidence="5">Psi55 synthase</shortName>
    </alternativeName>
    <alternativeName>
        <fullName evidence="5">tRNA pseudouridylate synthase</fullName>
    </alternativeName>
    <alternativeName>
        <fullName evidence="5">tRNA-uridine isomerase</fullName>
    </alternativeName>
</protein>
<dbReference type="SUPFAM" id="SSF55120">
    <property type="entry name" value="Pseudouridine synthase"/>
    <property type="match status" value="1"/>
</dbReference>
<comment type="caution">
    <text evidence="8">The sequence shown here is derived from an EMBL/GenBank/DDBJ whole genome shotgun (WGS) entry which is preliminary data.</text>
</comment>
<dbReference type="InterPro" id="IPR032819">
    <property type="entry name" value="TruB_C"/>
</dbReference>
<dbReference type="NCBIfam" id="TIGR00431">
    <property type="entry name" value="TruB"/>
    <property type="match status" value="1"/>
</dbReference>
<evidence type="ECO:0000259" key="6">
    <source>
        <dbReference type="Pfam" id="PF01509"/>
    </source>
</evidence>
<evidence type="ECO:0000256" key="5">
    <source>
        <dbReference type="HAMAP-Rule" id="MF_01080"/>
    </source>
</evidence>
<dbReference type="PANTHER" id="PTHR13767">
    <property type="entry name" value="TRNA-PSEUDOURIDINE SYNTHASE"/>
    <property type="match status" value="1"/>
</dbReference>
<gene>
    <name evidence="5 8" type="primary">truB</name>
    <name evidence="8" type="ORF">FKZ61_18225</name>
</gene>
<keyword evidence="3 5" id="KW-0819">tRNA processing</keyword>
<reference evidence="8 9" key="1">
    <citation type="submission" date="2019-06" db="EMBL/GenBank/DDBJ databases">
        <title>Genome sequence of Litorilinea aerophila BAA-2444.</title>
        <authorList>
            <person name="Maclea K.S."/>
            <person name="Maurais E.G."/>
            <person name="Iannazzi L.C."/>
        </authorList>
    </citation>
    <scope>NUCLEOTIDE SEQUENCE [LARGE SCALE GENOMIC DNA]</scope>
    <source>
        <strain evidence="8 9">ATCC BAA-2444</strain>
    </source>
</reference>
<dbReference type="EMBL" id="VIGC01000027">
    <property type="protein sequence ID" value="TQE94164.1"/>
    <property type="molecule type" value="Genomic_DNA"/>
</dbReference>
<dbReference type="InterPro" id="IPR014780">
    <property type="entry name" value="tRNA_psdUridine_synth_TruB"/>
</dbReference>
<feature type="active site" description="Nucleophile" evidence="5">
    <location>
        <position position="54"/>
    </location>
</feature>
<evidence type="ECO:0000256" key="2">
    <source>
        <dbReference type="ARBA" id="ARBA00005642"/>
    </source>
</evidence>
<dbReference type="AlphaFoldDB" id="A0A540VBM8"/>
<name>A0A540VBM8_9CHLR</name>
<dbReference type="FunCoup" id="A0A540VBM8">
    <property type="interactions" value="386"/>
</dbReference>
<dbReference type="CDD" id="cd02573">
    <property type="entry name" value="PseudoU_synth_EcTruB"/>
    <property type="match status" value="1"/>
</dbReference>
<evidence type="ECO:0000259" key="7">
    <source>
        <dbReference type="Pfam" id="PF16198"/>
    </source>
</evidence>
<dbReference type="InterPro" id="IPR002501">
    <property type="entry name" value="PsdUridine_synth_N"/>
</dbReference>
<dbReference type="GO" id="GO:0003723">
    <property type="term" value="F:RNA binding"/>
    <property type="evidence" value="ECO:0007669"/>
    <property type="project" value="InterPro"/>
</dbReference>
<proteinExistence type="inferred from homology"/>
<sequence>MTPRNSPYHGLLIVDKPGLDTADGGPRLPTSHDIVQMVRRWSGQRRIGHTGTLDPMASGVLVLCLGLATRLVEYYQGQPKRYLADVILGQATDTYDVTGQVTETAPVPPLNEEQIEAALESFRGEILQRPPAFSAIKQGGESVHRRARRGETVELAPRPVTFYQLELLTFEPPDRLRLQVACSAGTYIRSLAHDLGRALGTVAHLTRLRREAVGPFTLASAHPLEAIQAAAEEGRFAQLLLPLGEGLAMPTLPLDAEATRRLGHGQQVLLPASDTLELNPDAPLARAVDPTGVFVGIVRCLGPAHDGRLWRWKAEKWFARHGAGQ</sequence>
<dbReference type="Gene3D" id="3.30.2350.10">
    <property type="entry name" value="Pseudouridine synthase"/>
    <property type="match status" value="1"/>
</dbReference>
<evidence type="ECO:0000256" key="3">
    <source>
        <dbReference type="ARBA" id="ARBA00022694"/>
    </source>
</evidence>
<dbReference type="RefSeq" id="WP_141611592.1">
    <property type="nucleotide sequence ID" value="NZ_VIGC02000027.1"/>
</dbReference>
<dbReference type="InParanoid" id="A0A540VBM8"/>
<dbReference type="GO" id="GO:0160148">
    <property type="term" value="F:tRNA pseudouridine(55) synthase activity"/>
    <property type="evidence" value="ECO:0007669"/>
    <property type="project" value="UniProtKB-EC"/>
</dbReference>
<dbReference type="OrthoDB" id="9802309at2"/>
<feature type="domain" description="Pseudouridine synthase II N-terminal" evidence="6">
    <location>
        <begin position="39"/>
        <end position="188"/>
    </location>
</feature>
<accession>A0A540VBM8</accession>
<dbReference type="EC" id="5.4.99.25" evidence="5"/>
<dbReference type="Pfam" id="PF01509">
    <property type="entry name" value="TruB_N"/>
    <property type="match status" value="1"/>
</dbReference>